<evidence type="ECO:0000313" key="4">
    <source>
        <dbReference type="Proteomes" id="UP000243217"/>
    </source>
</evidence>
<reference evidence="3 4" key="1">
    <citation type="journal article" date="2014" name="Genome Biol. Evol.">
        <title>The secreted proteins of Achlya hypogyna and Thraustotheca clavata identify the ancestral oomycete secretome and reveal gene acquisitions by horizontal gene transfer.</title>
        <authorList>
            <person name="Misner I."/>
            <person name="Blouin N."/>
            <person name="Leonard G."/>
            <person name="Richards T.A."/>
            <person name="Lane C.E."/>
        </authorList>
    </citation>
    <scope>NUCLEOTIDE SEQUENCE [LARGE SCALE GENOMIC DNA]</scope>
    <source>
        <strain evidence="3 4">ATCC 34112</strain>
    </source>
</reference>
<dbReference type="OrthoDB" id="2125658at2759"/>
<dbReference type="InterPro" id="IPR038209">
    <property type="entry name" value="CKK_dom_sf"/>
</dbReference>
<sequence>MKKPVLTIEAQINASLAFANEALQIPVPSSTHFKKETLSPWVVHAHHCGLNHITSTSCNSLASLLENTNFDIIILPSVISKCTITTLLPALESILKLTRGHASCIHLVFAALVMVVWLPPLDKILLYVCPAKVKVFKTIDELVSKLDEHVSKDESCAIYTLVAGTSPLAKSSHLNSHLNQTLTNVSRVSIEPSPEHILEATNNWKNSDESVLVVSEMNADITRGQYLNQDATFTHQNGVLGVVKKFDTLPKLDFSCNQLHASSDNSEISGLLAGASNSKFRSMQTNRGAMDCPQHIDATSPSNIVESQNVSSPIIYSVVLDDNQNNDGDQVITRTSDNDIKLGEIKKCSPLAQEMVNEELTLPSIDRKLILSPRVVLDRSTTNNFDYRAKLGEMVWKQLDHQAENLRNRAENKSQLRHSTSSAFPASLSKPGGKLCENASYMKIANKLNEVTEDDQVPSLPATTSTNQPQAIINAESISKRNDPADCMEVEQISYRSEDESGLVIQEAKVTNPGMAPPPNLNQGNNLQQQSLEPLHKMSDSETTNSILTIPAIPASPPIHPENDLLRQSCDPQKEIVEDKPSIPLLQTDLSVMFEQLPLIRHELPAQQYLFSPSDVHSTPTLDALVLKHSASISTSTRKPMNIKPLTSRYNEIVQKPSIFNFLHFSEPLPDKPPPKSKMSFQDVRALRQVIEGKILKEEDNIRLPEQSNIHNVQASQAVNTISDSNNLGPALQVSPQKQVFPIVVESNVVEKSPTILPAPPVPPRTRKPPPPPLQSTEFFSPPPSPPRFSPQSRYQKVTSQSPTAKSPMPQPSPPKFLIPAQHQEMSAQKSSPFSQPSPPTQHKEVSLGLSQEKSPIPLPSPSKYSLSVEVKFLTSGSAAMSQQALPSLANIYSSDLEKGQNSCSSKFMELQTELLSPPKSPHSRKESTITKQNTPFPQSYLPSPDLSPLHQQDMLRPAHRQEATSISPEPLPVLDPMFDVAIGPAKPRELKLKELRDKKLQQIQQRRQQIVSRTVQNDPKIAASKPSNRQLIQNAIEYTLLAGTACEKEREKVLNLLLEHKSENWIILIKGSSVQDIKMTFRGLYTFDITLDVVQRVYGQGPQQLQSSSIKQFFRYNSGKKNFTPVSTRSFTATTDAVALPDEYYRSSKKKSNYL</sequence>
<gene>
    <name evidence="3" type="ORF">THRCLA_10518</name>
</gene>
<dbReference type="Gene3D" id="3.10.20.360">
    <property type="entry name" value="CKK domain"/>
    <property type="match status" value="1"/>
</dbReference>
<dbReference type="SUPFAM" id="SSF50346">
    <property type="entry name" value="PRC-barrel domain"/>
    <property type="match status" value="1"/>
</dbReference>
<organism evidence="3 4">
    <name type="scientific">Thraustotheca clavata</name>
    <dbReference type="NCBI Taxonomy" id="74557"/>
    <lineage>
        <taxon>Eukaryota</taxon>
        <taxon>Sar</taxon>
        <taxon>Stramenopiles</taxon>
        <taxon>Oomycota</taxon>
        <taxon>Saprolegniomycetes</taxon>
        <taxon>Saprolegniales</taxon>
        <taxon>Achlyaceae</taxon>
        <taxon>Thraustotheca</taxon>
    </lineage>
</organism>
<dbReference type="InterPro" id="IPR011033">
    <property type="entry name" value="PRC_barrel-like_sf"/>
</dbReference>
<dbReference type="AlphaFoldDB" id="A0A1V9YM03"/>
<dbReference type="PANTHER" id="PTHR21595">
    <property type="entry name" value="PATRONIN"/>
    <property type="match status" value="1"/>
</dbReference>
<comment type="caution">
    <text evidence="3">The sequence shown here is derived from an EMBL/GenBank/DDBJ whole genome shotgun (WGS) entry which is preliminary data.</text>
</comment>
<dbReference type="GO" id="GO:0008017">
    <property type="term" value="F:microtubule binding"/>
    <property type="evidence" value="ECO:0007669"/>
    <property type="project" value="InterPro"/>
</dbReference>
<dbReference type="InterPro" id="IPR032940">
    <property type="entry name" value="CAMSAP"/>
</dbReference>
<protein>
    <recommendedName>
        <fullName evidence="2">CKK domain-containing protein</fullName>
    </recommendedName>
</protein>
<dbReference type="SMART" id="SM01051">
    <property type="entry name" value="CAMSAP_CKK"/>
    <property type="match status" value="1"/>
</dbReference>
<feature type="compositionally biased region" description="Pro residues" evidence="1">
    <location>
        <begin position="757"/>
        <end position="774"/>
    </location>
</feature>
<feature type="region of interest" description="Disordered" evidence="1">
    <location>
        <begin position="754"/>
        <end position="862"/>
    </location>
</feature>
<evidence type="ECO:0000256" key="1">
    <source>
        <dbReference type="SAM" id="MobiDB-lite"/>
    </source>
</evidence>
<dbReference type="PROSITE" id="PS51508">
    <property type="entry name" value="CKK"/>
    <property type="match status" value="1"/>
</dbReference>
<feature type="compositionally biased region" description="Polar residues" evidence="1">
    <location>
        <begin position="792"/>
        <end position="805"/>
    </location>
</feature>
<feature type="domain" description="CKK" evidence="2">
    <location>
        <begin position="1017"/>
        <end position="1156"/>
    </location>
</feature>
<dbReference type="PANTHER" id="PTHR21595:SF0">
    <property type="entry name" value="PATRONIN"/>
    <property type="match status" value="1"/>
</dbReference>
<dbReference type="Proteomes" id="UP000243217">
    <property type="component" value="Unassembled WGS sequence"/>
</dbReference>
<dbReference type="GO" id="GO:0005516">
    <property type="term" value="F:calmodulin binding"/>
    <property type="evidence" value="ECO:0007669"/>
    <property type="project" value="InterPro"/>
</dbReference>
<evidence type="ECO:0000259" key="2">
    <source>
        <dbReference type="PROSITE" id="PS51508"/>
    </source>
</evidence>
<feature type="compositionally biased region" description="Polar residues" evidence="1">
    <location>
        <begin position="930"/>
        <end position="942"/>
    </location>
</feature>
<dbReference type="STRING" id="74557.A0A1V9YM03"/>
<proteinExistence type="predicted"/>
<evidence type="ECO:0000313" key="3">
    <source>
        <dbReference type="EMBL" id="OQR86748.1"/>
    </source>
</evidence>
<accession>A0A1V9YM03</accession>
<dbReference type="Pfam" id="PF08683">
    <property type="entry name" value="CAMSAP_CKK"/>
    <property type="match status" value="1"/>
</dbReference>
<dbReference type="EMBL" id="JNBS01003486">
    <property type="protein sequence ID" value="OQR86748.1"/>
    <property type="molecule type" value="Genomic_DNA"/>
</dbReference>
<name>A0A1V9YM03_9STRA</name>
<feature type="region of interest" description="Disordered" evidence="1">
    <location>
        <begin position="916"/>
        <end position="951"/>
    </location>
</feature>
<dbReference type="InterPro" id="IPR014797">
    <property type="entry name" value="CKK_CAMSAP"/>
</dbReference>
<keyword evidence="4" id="KW-1185">Reference proteome</keyword>